<feature type="transmembrane region" description="Helical" evidence="5">
    <location>
        <begin position="172"/>
        <end position="191"/>
    </location>
</feature>
<feature type="transmembrane region" description="Helical" evidence="5">
    <location>
        <begin position="142"/>
        <end position="160"/>
    </location>
</feature>
<evidence type="ECO:0000256" key="3">
    <source>
        <dbReference type="ARBA" id="ARBA00022989"/>
    </source>
</evidence>
<evidence type="ECO:0000256" key="2">
    <source>
        <dbReference type="ARBA" id="ARBA00022692"/>
    </source>
</evidence>
<feature type="transmembrane region" description="Helical" evidence="5">
    <location>
        <begin position="316"/>
        <end position="335"/>
    </location>
</feature>
<dbReference type="eggNOG" id="KOG2765">
    <property type="taxonomic scope" value="Eukaryota"/>
</dbReference>
<organism evidence="7 8">
    <name type="scientific">Huiozyma naganishii (strain ATCC MYA-139 / BCRC 22969 / CBS 8797 / KCTC 17520 / NBRC 10181 / NCYC 3082 / Yp74L-3)</name>
    <name type="common">Yeast</name>
    <name type="synonym">Kazachstania naganishii</name>
    <dbReference type="NCBI Taxonomy" id="1071383"/>
    <lineage>
        <taxon>Eukaryota</taxon>
        <taxon>Fungi</taxon>
        <taxon>Dikarya</taxon>
        <taxon>Ascomycota</taxon>
        <taxon>Saccharomycotina</taxon>
        <taxon>Saccharomycetes</taxon>
        <taxon>Saccharomycetales</taxon>
        <taxon>Saccharomycetaceae</taxon>
        <taxon>Huiozyma</taxon>
    </lineage>
</organism>
<dbReference type="GeneID" id="34525100"/>
<dbReference type="GO" id="GO:0000329">
    <property type="term" value="C:fungal-type vacuole membrane"/>
    <property type="evidence" value="ECO:0007669"/>
    <property type="project" value="TreeGrafter"/>
</dbReference>
<name>J7R3L2_HUIN7</name>
<dbReference type="AlphaFoldDB" id="J7R3L2"/>
<dbReference type="InterPro" id="IPR037185">
    <property type="entry name" value="EmrE-like"/>
</dbReference>
<evidence type="ECO:0000313" key="8">
    <source>
        <dbReference type="Proteomes" id="UP000006310"/>
    </source>
</evidence>
<gene>
    <name evidence="7" type="primary">KNAG0C03090</name>
    <name evidence="7" type="ordered locus">KNAG_0C03090</name>
</gene>
<reference evidence="7 8" key="1">
    <citation type="journal article" date="2011" name="Proc. Natl. Acad. Sci. U.S.A.">
        <title>Evolutionary erosion of yeast sex chromosomes by mating-type switching accidents.</title>
        <authorList>
            <person name="Gordon J.L."/>
            <person name="Armisen D."/>
            <person name="Proux-Wera E."/>
            <person name="Oheigeartaigh S.S."/>
            <person name="Byrne K.P."/>
            <person name="Wolfe K.H."/>
        </authorList>
    </citation>
    <scope>NUCLEOTIDE SEQUENCE [LARGE SCALE GENOMIC DNA]</scope>
    <source>
        <strain evidence="8">ATCC MYA-139 / BCRC 22969 / CBS 8797 / CCRC 22969 / KCTC 17520 / NBRC 10181 / NCYC 3082</strain>
    </source>
</reference>
<evidence type="ECO:0000256" key="5">
    <source>
        <dbReference type="SAM" id="Phobius"/>
    </source>
</evidence>
<feature type="transmembrane region" description="Helical" evidence="5">
    <location>
        <begin position="245"/>
        <end position="269"/>
    </location>
</feature>
<keyword evidence="8" id="KW-1185">Reference proteome</keyword>
<dbReference type="RefSeq" id="XP_022463666.1">
    <property type="nucleotide sequence ID" value="XM_022607029.1"/>
</dbReference>
<feature type="transmembrane region" description="Helical" evidence="5">
    <location>
        <begin position="12"/>
        <end position="33"/>
    </location>
</feature>
<dbReference type="OrthoDB" id="1436450at2759"/>
<keyword evidence="4 5" id="KW-0472">Membrane</keyword>
<dbReference type="InterPro" id="IPR000620">
    <property type="entry name" value="EamA_dom"/>
</dbReference>
<feature type="transmembrane region" description="Helical" evidence="5">
    <location>
        <begin position="117"/>
        <end position="136"/>
    </location>
</feature>
<feature type="transmembrane region" description="Helical" evidence="5">
    <location>
        <begin position="281"/>
        <end position="304"/>
    </location>
</feature>
<dbReference type="HOGENOM" id="CLU_026578_1_0_1"/>
<feature type="domain" description="EamA" evidence="6">
    <location>
        <begin position="119"/>
        <end position="186"/>
    </location>
</feature>
<feature type="transmembrane region" description="Helical" evidence="5">
    <location>
        <begin position="341"/>
        <end position="361"/>
    </location>
</feature>
<evidence type="ECO:0000313" key="7">
    <source>
        <dbReference type="EMBL" id="CCK69420.1"/>
    </source>
</evidence>
<dbReference type="EMBL" id="HE978316">
    <property type="protein sequence ID" value="CCK69420.1"/>
    <property type="molecule type" value="Genomic_DNA"/>
</dbReference>
<dbReference type="GO" id="GO:0005739">
    <property type="term" value="C:mitochondrion"/>
    <property type="evidence" value="ECO:0007669"/>
    <property type="project" value="EnsemblFungi"/>
</dbReference>
<comment type="subcellular location">
    <subcellularLocation>
        <location evidence="1">Membrane</location>
        <topology evidence="1">Multi-pass membrane protein</topology>
    </subcellularLocation>
</comment>
<keyword evidence="2 5" id="KW-0812">Transmembrane</keyword>
<dbReference type="KEGG" id="kng:KNAG_0C03090"/>
<sequence>MARGYDVRGGNSAGGLVALAAVVVLWVASSFLLKTLFTVYRKPLLVTYCSVSSCTLYLLPRLVRCGWSRRRRWSRWHGSVVDDTELTPLLSKESEGDDKICGGDGQDGMSVRDTARLAAVFCLLWVGANVATNAALAYTTVSAQTILSSTASFFTLLFGAIARVESVTGRKLVGIAVSFTGVVIVVAWGHASPAVQELSLGQVPVSSTLIGNVLALTGAVIYGVYSTLFKRAATHRSQSTVDVQLFVGFVGLCTLLLLWPLLIVAHYAGWETLELPSRSTVALPVVVLGIAANCTLTIVSDLCWAHAVYRTQPLTVTLGLSGTIPLAMLVEYLVGGTQTVTRAYGLGALLVVCSFLLTATVTETPKTEASTPTPTPP</sequence>
<dbReference type="Pfam" id="PF00892">
    <property type="entry name" value="EamA"/>
    <property type="match status" value="1"/>
</dbReference>
<dbReference type="Proteomes" id="UP000006310">
    <property type="component" value="Chromosome 3"/>
</dbReference>
<dbReference type="SUPFAM" id="SSF103481">
    <property type="entry name" value="Multidrug resistance efflux transporter EmrE"/>
    <property type="match status" value="1"/>
</dbReference>
<keyword evidence="3 5" id="KW-1133">Transmembrane helix</keyword>
<evidence type="ECO:0000256" key="4">
    <source>
        <dbReference type="ARBA" id="ARBA00023136"/>
    </source>
</evidence>
<feature type="transmembrane region" description="Helical" evidence="5">
    <location>
        <begin position="45"/>
        <end position="63"/>
    </location>
</feature>
<feature type="transmembrane region" description="Helical" evidence="5">
    <location>
        <begin position="203"/>
        <end position="225"/>
    </location>
</feature>
<dbReference type="PANTHER" id="PTHR23051:SF0">
    <property type="entry name" value="SOLUTE CARRIER FAMILY 35 MEMBER F5"/>
    <property type="match status" value="1"/>
</dbReference>
<evidence type="ECO:0000259" key="6">
    <source>
        <dbReference type="Pfam" id="PF00892"/>
    </source>
</evidence>
<evidence type="ECO:0000256" key="1">
    <source>
        <dbReference type="ARBA" id="ARBA00004141"/>
    </source>
</evidence>
<reference evidence="8" key="2">
    <citation type="submission" date="2012-08" db="EMBL/GenBank/DDBJ databases">
        <title>Genome sequence of Kazachstania naganishii.</title>
        <authorList>
            <person name="Gordon J.L."/>
            <person name="Armisen D."/>
            <person name="Proux-Wera E."/>
            <person name="OhEigeartaigh S.S."/>
            <person name="Byrne K.P."/>
            <person name="Wolfe K.H."/>
        </authorList>
    </citation>
    <scope>NUCLEOTIDE SEQUENCE [LARGE SCALE GENOMIC DNA]</scope>
    <source>
        <strain evidence="8">ATCC MYA-139 / BCRC 22969 / CBS 8797 / CCRC 22969 / KCTC 17520 / NBRC 10181 / NCYC 3082</strain>
    </source>
</reference>
<dbReference type="PANTHER" id="PTHR23051">
    <property type="entry name" value="SOLUTE CARRIER FAMILY 35, MEMBER F5"/>
    <property type="match status" value="1"/>
</dbReference>
<accession>J7R3L2</accession>
<protein>
    <recommendedName>
        <fullName evidence="6">EamA domain-containing protein</fullName>
    </recommendedName>
</protein>
<proteinExistence type="predicted"/>
<dbReference type="OMA" id="TEVWRWV"/>